<accession>A0A1N6EVJ4</accession>
<proteinExistence type="predicted"/>
<evidence type="ECO:0000313" key="1">
    <source>
        <dbReference type="EMBL" id="SIN87036.1"/>
    </source>
</evidence>
<dbReference type="GeneID" id="97278337"/>
<dbReference type="Proteomes" id="UP000185024">
    <property type="component" value="Unassembled WGS sequence"/>
</dbReference>
<dbReference type="AlphaFoldDB" id="A0A1N6EVJ4"/>
<sequence length="112" mass="12781">MQRPGPVMEPTREQLVRHYLDNPLSRSLVIGEASECLSWHRSHPMYPSRDSLARYYAAAQAVLVETQGAFNRLETQQARRDLHAEYAKRLSYAGHIKQLALDAMNTRTEVAS</sequence>
<protein>
    <submittedName>
        <fullName evidence="1">Uncharacterized protein</fullName>
    </submittedName>
</protein>
<name>A0A1N6EVJ4_9GAMM</name>
<gene>
    <name evidence="1" type="ORF">SAMN05878438_3715</name>
</gene>
<dbReference type="EMBL" id="FSQX01000002">
    <property type="protein sequence ID" value="SIN87036.1"/>
    <property type="molecule type" value="Genomic_DNA"/>
</dbReference>
<dbReference type="RefSeq" id="WP_022524138.1">
    <property type="nucleotide sequence ID" value="NZ_BJOI01000089.1"/>
</dbReference>
<reference evidence="1 2" key="1">
    <citation type="submission" date="2016-11" db="EMBL/GenBank/DDBJ databases">
        <authorList>
            <person name="Jaros S."/>
            <person name="Januszkiewicz K."/>
            <person name="Wedrychowicz H."/>
        </authorList>
    </citation>
    <scope>NUCLEOTIDE SEQUENCE [LARGE SCALE GENOMIC DNA]</scope>
    <source>
        <strain evidence="1 2">ACAM 239</strain>
    </source>
</reference>
<organism evidence="1 2">
    <name type="scientific">Vreelandella aquamarina</name>
    <dbReference type="NCBI Taxonomy" id="77097"/>
    <lineage>
        <taxon>Bacteria</taxon>
        <taxon>Pseudomonadati</taxon>
        <taxon>Pseudomonadota</taxon>
        <taxon>Gammaproteobacteria</taxon>
        <taxon>Oceanospirillales</taxon>
        <taxon>Halomonadaceae</taxon>
        <taxon>Vreelandella</taxon>
    </lineage>
</organism>
<evidence type="ECO:0000313" key="2">
    <source>
        <dbReference type="Proteomes" id="UP000185024"/>
    </source>
</evidence>